<evidence type="ECO:0000313" key="2">
    <source>
        <dbReference type="Proteomes" id="UP000502065"/>
    </source>
</evidence>
<reference evidence="1 2" key="1">
    <citation type="submission" date="2018-07" db="EMBL/GenBank/DDBJ databases">
        <title>Identification of phenol metabolism pathways in Arcobacter.</title>
        <authorList>
            <person name="Miller W.G."/>
            <person name="Yee E."/>
            <person name="Bono J.L."/>
        </authorList>
    </citation>
    <scope>NUCLEOTIDE SEQUENCE [LARGE SCALE GENOMIC DNA]</scope>
    <source>
        <strain evidence="1 2">W63</strain>
    </source>
</reference>
<dbReference type="EMBL" id="CP030944">
    <property type="protein sequence ID" value="QKE27130.1"/>
    <property type="molecule type" value="Genomic_DNA"/>
</dbReference>
<dbReference type="RefSeq" id="WP_129095194.1">
    <property type="nucleotide sequence ID" value="NZ_CBCSAE010000009.1"/>
</dbReference>
<accession>A0AAE7E1Y2</accession>
<sequence length="152" mass="17801">MDSKELRIKIYERLGLEFGSLSSEGGNDWVRAEKEVLEEYRQQEFEKLKDMKSVDYLTVDKNSDEFISAINTTALIAQNYKIIIAQRNDLSMEDIDKLIEDGNKDILINLSRYQKLNNSQIERILLKATYLCKKYLLEKQDLSKNIKEKISI</sequence>
<name>A0AAE7E1Y2_9BACT</name>
<dbReference type="KEGG" id="aaqi:AAQM_2433"/>
<protein>
    <submittedName>
        <fullName evidence="1">Uncharacterized protein</fullName>
    </submittedName>
</protein>
<dbReference type="Proteomes" id="UP000502065">
    <property type="component" value="Chromosome"/>
</dbReference>
<gene>
    <name evidence="1" type="ORF">AAQM_2433</name>
</gene>
<organism evidence="1 2">
    <name type="scientific">Arcobacter aquimarinus</name>
    <dbReference type="NCBI Taxonomy" id="1315211"/>
    <lineage>
        <taxon>Bacteria</taxon>
        <taxon>Pseudomonadati</taxon>
        <taxon>Campylobacterota</taxon>
        <taxon>Epsilonproteobacteria</taxon>
        <taxon>Campylobacterales</taxon>
        <taxon>Arcobacteraceae</taxon>
        <taxon>Arcobacter</taxon>
    </lineage>
</organism>
<keyword evidence="2" id="KW-1185">Reference proteome</keyword>
<dbReference type="AlphaFoldDB" id="A0AAE7E1Y2"/>
<evidence type="ECO:0000313" key="1">
    <source>
        <dbReference type="EMBL" id="QKE27130.1"/>
    </source>
</evidence>
<proteinExistence type="predicted"/>